<keyword evidence="9" id="KW-0326">Glycosidase</keyword>
<comment type="similarity">
    <text evidence="3">Belongs to the glycosyl hydrolase 76 family.</text>
</comment>
<comment type="catalytic activity">
    <reaction evidence="1">
        <text>Random hydrolysis of (1-&gt;6)-alpha-D-mannosidic linkages in unbranched (1-&gt;6)-mannans.</text>
        <dbReference type="EC" id="3.2.1.101"/>
    </reaction>
</comment>
<evidence type="ECO:0000256" key="4">
    <source>
        <dbReference type="ARBA" id="ARBA00012350"/>
    </source>
</evidence>
<evidence type="ECO:0000256" key="10">
    <source>
        <dbReference type="SAM" id="MobiDB-lite"/>
    </source>
</evidence>
<dbReference type="GO" id="GO:0009272">
    <property type="term" value="P:fungal-type cell wall biogenesis"/>
    <property type="evidence" value="ECO:0007669"/>
    <property type="project" value="TreeGrafter"/>
</dbReference>
<name>A0A6A5TDM7_9PLEO</name>
<dbReference type="InterPro" id="IPR005198">
    <property type="entry name" value="Glyco_hydro_76"/>
</dbReference>
<proteinExistence type="inferred from homology"/>
<evidence type="ECO:0000256" key="5">
    <source>
        <dbReference type="ARBA" id="ARBA00022729"/>
    </source>
</evidence>
<dbReference type="GO" id="GO:0016052">
    <property type="term" value="P:carbohydrate catabolic process"/>
    <property type="evidence" value="ECO:0007669"/>
    <property type="project" value="InterPro"/>
</dbReference>
<keyword evidence="5 11" id="KW-0732">Signal</keyword>
<protein>
    <recommendedName>
        <fullName evidence="4">mannan endo-1,6-alpha-mannosidase</fullName>
        <ecNumber evidence="4">3.2.1.101</ecNumber>
    </recommendedName>
</protein>
<evidence type="ECO:0000256" key="8">
    <source>
        <dbReference type="ARBA" id="ARBA00023180"/>
    </source>
</evidence>
<dbReference type="EMBL" id="ML977021">
    <property type="protein sequence ID" value="KAF1950883.1"/>
    <property type="molecule type" value="Genomic_DNA"/>
</dbReference>
<keyword evidence="13" id="KW-1185">Reference proteome</keyword>
<feature type="signal peptide" evidence="11">
    <location>
        <begin position="1"/>
        <end position="19"/>
    </location>
</feature>
<gene>
    <name evidence="12" type="ORF">CC80DRAFT_218074</name>
</gene>
<evidence type="ECO:0000313" key="12">
    <source>
        <dbReference type="EMBL" id="KAF1950883.1"/>
    </source>
</evidence>
<evidence type="ECO:0000256" key="3">
    <source>
        <dbReference type="ARBA" id="ARBA00009699"/>
    </source>
</evidence>
<dbReference type="InterPro" id="IPR014480">
    <property type="entry name" value="Mannan-1_6-alpha_mannosidase"/>
</dbReference>
<sequence>MKFTTTGAVLLPLAAVVSAIDFNPNDDGSIKSCSQQYAHGLMSEYKYNATDLPKSKIGYFPKPHYWWESGAIWGGLIEFTQIFGDTSYVKTVQQALVANYGPKNDVIMDDKRDQQGNDDQAFWCLATMSAAEYGFPEPADAPASYLEVTENCFKNIMSRWDTGSCGGGLKWQIYPENAYGYNYKNSISNGAAFALAARLARFTGKSEYSDWATTIYDWTKKVGLIGANFEVFDGTDDKTNCAKVTDKTEWTYNNAMYLHGSAFMYDVTKGDSVWKDRTNGFLDRAAKFFKGPDDVQDVMFEICEPSPKGCNIDQQSFKAYLGRWMAKTAILAPFTKDKITNYLTKSAVAAAKSCSGGNDGKTCGSKWYKGSFDNISGLGQQLSALEVTQAISMIKKGTLPGTGSSPAPKPSSSAAPSSTPSLAAPSSSKAPATSSAVSSNAPVAPSSSSKAAESKPAETPKAAESSKPAEATKPVEATKPAEVSKPAEATKPAADTPSPTSVSPANPVLGEPKPSDCSCTGKKTVTVWVPPTAATPSPASTPCTTGTTVTTYVQASSSPVVPPVVPTSPVKPPVVPTTPIVVPSTTPTRNVTILPTSPPANASIPVLFPGAASGTQLAGSTLFVAAALAVLSALL</sequence>
<organism evidence="12 13">
    <name type="scientific">Byssothecium circinans</name>
    <dbReference type="NCBI Taxonomy" id="147558"/>
    <lineage>
        <taxon>Eukaryota</taxon>
        <taxon>Fungi</taxon>
        <taxon>Dikarya</taxon>
        <taxon>Ascomycota</taxon>
        <taxon>Pezizomycotina</taxon>
        <taxon>Dothideomycetes</taxon>
        <taxon>Pleosporomycetidae</taxon>
        <taxon>Pleosporales</taxon>
        <taxon>Massarineae</taxon>
        <taxon>Massarinaceae</taxon>
        <taxon>Byssothecium</taxon>
    </lineage>
</organism>
<evidence type="ECO:0000256" key="11">
    <source>
        <dbReference type="SAM" id="SignalP"/>
    </source>
</evidence>
<dbReference type="PANTHER" id="PTHR12145:SF36">
    <property type="entry name" value="MANNAN ENDO-1,6-ALPHA-MANNOSIDASE DCW1"/>
    <property type="match status" value="1"/>
</dbReference>
<accession>A0A6A5TDM7</accession>
<dbReference type="AlphaFoldDB" id="A0A6A5TDM7"/>
<feature type="compositionally biased region" description="Low complexity" evidence="10">
    <location>
        <begin position="404"/>
        <end position="451"/>
    </location>
</feature>
<dbReference type="OrthoDB" id="4187847at2759"/>
<evidence type="ECO:0000256" key="7">
    <source>
        <dbReference type="ARBA" id="ARBA00023136"/>
    </source>
</evidence>
<evidence type="ECO:0000256" key="1">
    <source>
        <dbReference type="ARBA" id="ARBA00001452"/>
    </source>
</evidence>
<evidence type="ECO:0000256" key="9">
    <source>
        <dbReference type="ARBA" id="ARBA00023295"/>
    </source>
</evidence>
<reference evidence="12" key="1">
    <citation type="journal article" date="2020" name="Stud. Mycol.">
        <title>101 Dothideomycetes genomes: a test case for predicting lifestyles and emergence of pathogens.</title>
        <authorList>
            <person name="Haridas S."/>
            <person name="Albert R."/>
            <person name="Binder M."/>
            <person name="Bloem J."/>
            <person name="Labutti K."/>
            <person name="Salamov A."/>
            <person name="Andreopoulos B."/>
            <person name="Baker S."/>
            <person name="Barry K."/>
            <person name="Bills G."/>
            <person name="Bluhm B."/>
            <person name="Cannon C."/>
            <person name="Castanera R."/>
            <person name="Culley D."/>
            <person name="Daum C."/>
            <person name="Ezra D."/>
            <person name="Gonzalez J."/>
            <person name="Henrissat B."/>
            <person name="Kuo A."/>
            <person name="Liang C."/>
            <person name="Lipzen A."/>
            <person name="Lutzoni F."/>
            <person name="Magnuson J."/>
            <person name="Mondo S."/>
            <person name="Nolan M."/>
            <person name="Ohm R."/>
            <person name="Pangilinan J."/>
            <person name="Park H.-J."/>
            <person name="Ramirez L."/>
            <person name="Alfaro M."/>
            <person name="Sun H."/>
            <person name="Tritt A."/>
            <person name="Yoshinaga Y."/>
            <person name="Zwiers L.-H."/>
            <person name="Turgeon B."/>
            <person name="Goodwin S."/>
            <person name="Spatafora J."/>
            <person name="Crous P."/>
            <person name="Grigoriev I."/>
        </authorList>
    </citation>
    <scope>NUCLEOTIDE SEQUENCE</scope>
    <source>
        <strain evidence="12">CBS 675.92</strain>
    </source>
</reference>
<dbReference type="FunFam" id="1.50.10.20:FF:000006">
    <property type="entry name" value="Mannan endo-1,6-alpha-mannosidase"/>
    <property type="match status" value="1"/>
</dbReference>
<evidence type="ECO:0000256" key="6">
    <source>
        <dbReference type="ARBA" id="ARBA00022801"/>
    </source>
</evidence>
<comment type="subcellular location">
    <subcellularLocation>
        <location evidence="2">Endomembrane system</location>
    </subcellularLocation>
</comment>
<dbReference type="SUPFAM" id="SSF48208">
    <property type="entry name" value="Six-hairpin glycosidases"/>
    <property type="match status" value="1"/>
</dbReference>
<keyword evidence="7" id="KW-0472">Membrane</keyword>
<dbReference type="GO" id="GO:0008496">
    <property type="term" value="F:mannan endo-1,6-alpha-mannosidase activity"/>
    <property type="evidence" value="ECO:0007669"/>
    <property type="project" value="UniProtKB-EC"/>
</dbReference>
<feature type="chain" id="PRO_5025516454" description="mannan endo-1,6-alpha-mannosidase" evidence="11">
    <location>
        <begin position="20"/>
        <end position="635"/>
    </location>
</feature>
<evidence type="ECO:0000313" key="13">
    <source>
        <dbReference type="Proteomes" id="UP000800035"/>
    </source>
</evidence>
<keyword evidence="6" id="KW-0378">Hydrolase</keyword>
<dbReference type="Pfam" id="PF03663">
    <property type="entry name" value="Glyco_hydro_76"/>
    <property type="match status" value="1"/>
</dbReference>
<dbReference type="Proteomes" id="UP000800035">
    <property type="component" value="Unassembled WGS sequence"/>
</dbReference>
<dbReference type="Gene3D" id="1.50.10.20">
    <property type="match status" value="1"/>
</dbReference>
<dbReference type="EC" id="3.2.1.101" evidence="4"/>
<feature type="region of interest" description="Disordered" evidence="10">
    <location>
        <begin position="398"/>
        <end position="519"/>
    </location>
</feature>
<dbReference type="PANTHER" id="PTHR12145">
    <property type="entry name" value="MANNAN ENDO-1,6-ALPHA-MANNOSIDASE DCW1"/>
    <property type="match status" value="1"/>
</dbReference>
<dbReference type="InterPro" id="IPR008928">
    <property type="entry name" value="6-hairpin_glycosidase_sf"/>
</dbReference>
<dbReference type="GO" id="GO:0012505">
    <property type="term" value="C:endomembrane system"/>
    <property type="evidence" value="ECO:0007669"/>
    <property type="project" value="UniProtKB-SubCell"/>
</dbReference>
<keyword evidence="8" id="KW-0325">Glycoprotein</keyword>
<evidence type="ECO:0000256" key="2">
    <source>
        <dbReference type="ARBA" id="ARBA00004308"/>
    </source>
</evidence>